<organism evidence="2 3">
    <name type="scientific">Thalictrum thalictroides</name>
    <name type="common">Rue-anemone</name>
    <name type="synonym">Anemone thalictroides</name>
    <dbReference type="NCBI Taxonomy" id="46969"/>
    <lineage>
        <taxon>Eukaryota</taxon>
        <taxon>Viridiplantae</taxon>
        <taxon>Streptophyta</taxon>
        <taxon>Embryophyta</taxon>
        <taxon>Tracheophyta</taxon>
        <taxon>Spermatophyta</taxon>
        <taxon>Magnoliopsida</taxon>
        <taxon>Ranunculales</taxon>
        <taxon>Ranunculaceae</taxon>
        <taxon>Thalictroideae</taxon>
        <taxon>Thalictrum</taxon>
    </lineage>
</organism>
<gene>
    <name evidence="2" type="ORF">FRX31_020938</name>
</gene>
<keyword evidence="3" id="KW-1185">Reference proteome</keyword>
<name>A0A7J6VXB9_THATH</name>
<evidence type="ECO:0000313" key="2">
    <source>
        <dbReference type="EMBL" id="KAF5189473.1"/>
    </source>
</evidence>
<comment type="caution">
    <text evidence="2">The sequence shown here is derived from an EMBL/GenBank/DDBJ whole genome shotgun (WGS) entry which is preliminary data.</text>
</comment>
<dbReference type="EMBL" id="JABWDY010025435">
    <property type="protein sequence ID" value="KAF5189473.1"/>
    <property type="molecule type" value="Genomic_DNA"/>
</dbReference>
<proteinExistence type="predicted"/>
<dbReference type="Proteomes" id="UP000554482">
    <property type="component" value="Unassembled WGS sequence"/>
</dbReference>
<protein>
    <submittedName>
        <fullName evidence="2">Uncharacterized protein</fullName>
    </submittedName>
</protein>
<evidence type="ECO:0000256" key="1">
    <source>
        <dbReference type="SAM" id="MobiDB-lite"/>
    </source>
</evidence>
<sequence length="66" mass="7498">MKGKTEKTKCNVQSEIKRSTDYRPTTTPHLSPHYDVLTQLTNCYDNITLYSQKAKSFANCNVALSL</sequence>
<feature type="region of interest" description="Disordered" evidence="1">
    <location>
        <begin position="1"/>
        <end position="28"/>
    </location>
</feature>
<dbReference type="AlphaFoldDB" id="A0A7J6VXB9"/>
<evidence type="ECO:0000313" key="3">
    <source>
        <dbReference type="Proteomes" id="UP000554482"/>
    </source>
</evidence>
<reference evidence="2 3" key="1">
    <citation type="submission" date="2020-06" db="EMBL/GenBank/DDBJ databases">
        <title>Transcriptomic and genomic resources for Thalictrum thalictroides and T. hernandezii: Facilitating candidate gene discovery in an emerging model plant lineage.</title>
        <authorList>
            <person name="Arias T."/>
            <person name="Riano-Pachon D.M."/>
            <person name="Di Stilio V.S."/>
        </authorList>
    </citation>
    <scope>NUCLEOTIDE SEQUENCE [LARGE SCALE GENOMIC DNA]</scope>
    <source>
        <strain evidence="3">cv. WT478/WT964</strain>
        <tissue evidence="2">Leaves</tissue>
    </source>
</reference>
<feature type="compositionally biased region" description="Basic and acidic residues" evidence="1">
    <location>
        <begin position="1"/>
        <end position="21"/>
    </location>
</feature>
<accession>A0A7J6VXB9</accession>